<evidence type="ECO:0000256" key="1">
    <source>
        <dbReference type="SAM" id="MobiDB-lite"/>
    </source>
</evidence>
<organism evidence="2">
    <name type="scientific">Dichomitus squalens</name>
    <dbReference type="NCBI Taxonomy" id="114155"/>
    <lineage>
        <taxon>Eukaryota</taxon>
        <taxon>Fungi</taxon>
        <taxon>Dikarya</taxon>
        <taxon>Basidiomycota</taxon>
        <taxon>Agaricomycotina</taxon>
        <taxon>Agaricomycetes</taxon>
        <taxon>Polyporales</taxon>
        <taxon>Polyporaceae</taxon>
        <taxon>Dichomitus</taxon>
    </lineage>
</organism>
<dbReference type="EMBL" id="ML143523">
    <property type="protein sequence ID" value="TBU22882.1"/>
    <property type="molecule type" value="Genomic_DNA"/>
</dbReference>
<accession>A0A4Q9MAB8</accession>
<feature type="region of interest" description="Disordered" evidence="1">
    <location>
        <begin position="39"/>
        <end position="98"/>
    </location>
</feature>
<gene>
    <name evidence="2" type="ORF">BD311DRAFT_114283</name>
</gene>
<feature type="region of interest" description="Disordered" evidence="1">
    <location>
        <begin position="175"/>
        <end position="201"/>
    </location>
</feature>
<evidence type="ECO:0000313" key="2">
    <source>
        <dbReference type="EMBL" id="TBU22882.1"/>
    </source>
</evidence>
<reference evidence="2" key="1">
    <citation type="submission" date="2019-01" db="EMBL/GenBank/DDBJ databases">
        <title>Draft genome sequences of three monokaryotic isolates of the white-rot basidiomycete fungus Dichomitus squalens.</title>
        <authorList>
            <consortium name="DOE Joint Genome Institute"/>
            <person name="Lopez S.C."/>
            <person name="Andreopoulos B."/>
            <person name="Pangilinan J."/>
            <person name="Lipzen A."/>
            <person name="Riley R."/>
            <person name="Ahrendt S."/>
            <person name="Ng V."/>
            <person name="Barry K."/>
            <person name="Daum C."/>
            <person name="Grigoriev I.V."/>
            <person name="Hilden K.S."/>
            <person name="Makela M.R."/>
            <person name="de Vries R.P."/>
        </authorList>
    </citation>
    <scope>NUCLEOTIDE SEQUENCE [LARGE SCALE GENOMIC DNA]</scope>
    <source>
        <strain evidence="2">OM18370.1</strain>
    </source>
</reference>
<protein>
    <submittedName>
        <fullName evidence="2">Uncharacterized protein</fullName>
    </submittedName>
</protein>
<proteinExistence type="predicted"/>
<dbReference type="Proteomes" id="UP000292957">
    <property type="component" value="Unassembled WGS sequence"/>
</dbReference>
<name>A0A4Q9MAB8_9APHY</name>
<feature type="compositionally biased region" description="Polar residues" evidence="1">
    <location>
        <begin position="39"/>
        <end position="48"/>
    </location>
</feature>
<dbReference type="AlphaFoldDB" id="A0A4Q9MAB8"/>
<sequence length="201" mass="21620">MGVSAPQTLPPAYLGTLRLPKPTGLSIYSPRLPVYSHLSGQETNTPLSGASAPRSHTPFAARTSTSRDLPREAGVSRTDNAPRGTSCGEPKRAQRSPGLRNASVNQALRPGRRTPRVSRGLWTRQALCGCSATPQSESTRREVCTILLCREGGTSRRIKEGSNGRRVDLARSVRSQPVDDCPGNMPVQCARPARPPDVSQE</sequence>